<dbReference type="Proteomes" id="UP001556367">
    <property type="component" value="Unassembled WGS sequence"/>
</dbReference>
<sequence length="210" mass="23246">MKMIVIRASDVDGYSNNYPAGIIERLISLSNTIFQIDDSKSKNASGDVVKYSSPAEWKRRLALRNGRGLIVACMEPEHETQSSCSTGTAEEKSQIQEADDAGFGKPIGFLFAHPRSHSDEPLTNGALETMHIWLAGVLPEFRRQGLLEQMVVKLMEEMMGIEENLTVCTVPARFPAMWGWLKGRGWAVEKEIAPGKFLLSYQAQAPTKSG</sequence>
<evidence type="ECO:0008006" key="3">
    <source>
        <dbReference type="Google" id="ProtNLM"/>
    </source>
</evidence>
<dbReference type="CDD" id="cd04301">
    <property type="entry name" value="NAT_SF"/>
    <property type="match status" value="1"/>
</dbReference>
<proteinExistence type="predicted"/>
<dbReference type="EMBL" id="JASNQZ010000015">
    <property type="protein sequence ID" value="KAL0945943.1"/>
    <property type="molecule type" value="Genomic_DNA"/>
</dbReference>
<protein>
    <recommendedName>
        <fullName evidence="3">N-acetyltransferase domain-containing protein</fullName>
    </recommendedName>
</protein>
<evidence type="ECO:0000313" key="1">
    <source>
        <dbReference type="EMBL" id="KAL0945943.1"/>
    </source>
</evidence>
<comment type="caution">
    <text evidence="1">The sequence shown here is derived from an EMBL/GenBank/DDBJ whole genome shotgun (WGS) entry which is preliminary data.</text>
</comment>
<organism evidence="1 2">
    <name type="scientific">Hohenbuehelia grisea</name>
    <dbReference type="NCBI Taxonomy" id="104357"/>
    <lineage>
        <taxon>Eukaryota</taxon>
        <taxon>Fungi</taxon>
        <taxon>Dikarya</taxon>
        <taxon>Basidiomycota</taxon>
        <taxon>Agaricomycotina</taxon>
        <taxon>Agaricomycetes</taxon>
        <taxon>Agaricomycetidae</taxon>
        <taxon>Agaricales</taxon>
        <taxon>Pleurotineae</taxon>
        <taxon>Pleurotaceae</taxon>
        <taxon>Hohenbuehelia</taxon>
    </lineage>
</organism>
<dbReference type="Gene3D" id="3.40.630.30">
    <property type="match status" value="1"/>
</dbReference>
<reference evidence="2" key="1">
    <citation type="submission" date="2024-06" db="EMBL/GenBank/DDBJ databases">
        <title>Multi-omics analyses provide insights into the biosynthesis of the anticancer antibiotic pleurotin in Hohenbuehelia grisea.</title>
        <authorList>
            <person name="Weaver J.A."/>
            <person name="Alberti F."/>
        </authorList>
    </citation>
    <scope>NUCLEOTIDE SEQUENCE [LARGE SCALE GENOMIC DNA]</scope>
    <source>
        <strain evidence="2">T-177</strain>
    </source>
</reference>
<dbReference type="SUPFAM" id="SSF55729">
    <property type="entry name" value="Acyl-CoA N-acyltransferases (Nat)"/>
    <property type="match status" value="1"/>
</dbReference>
<dbReference type="InterPro" id="IPR016181">
    <property type="entry name" value="Acyl_CoA_acyltransferase"/>
</dbReference>
<keyword evidence="2" id="KW-1185">Reference proteome</keyword>
<evidence type="ECO:0000313" key="2">
    <source>
        <dbReference type="Proteomes" id="UP001556367"/>
    </source>
</evidence>
<gene>
    <name evidence="1" type="ORF">HGRIS_012222</name>
</gene>
<accession>A0ABR3IRN1</accession>
<name>A0ABR3IRN1_9AGAR</name>